<keyword evidence="1" id="KW-0812">Transmembrane</keyword>
<organism evidence="2 3">
    <name type="scientific">Candidatus Buchananbacteria bacterium RIFCSPHIGHO2_02_FULL_56_16</name>
    <dbReference type="NCBI Taxonomy" id="1797542"/>
    <lineage>
        <taxon>Bacteria</taxon>
        <taxon>Candidatus Buchananiibacteriota</taxon>
    </lineage>
</organism>
<proteinExistence type="predicted"/>
<gene>
    <name evidence="2" type="ORF">A3J59_03940</name>
</gene>
<evidence type="ECO:0000313" key="3">
    <source>
        <dbReference type="Proteomes" id="UP000177310"/>
    </source>
</evidence>
<dbReference type="Proteomes" id="UP000177310">
    <property type="component" value="Unassembled WGS sequence"/>
</dbReference>
<dbReference type="AlphaFoldDB" id="A0A1G1YIC2"/>
<keyword evidence="1" id="KW-0472">Membrane</keyword>
<feature type="transmembrane region" description="Helical" evidence="1">
    <location>
        <begin position="36"/>
        <end position="60"/>
    </location>
</feature>
<keyword evidence="1" id="KW-1133">Transmembrane helix</keyword>
<protein>
    <submittedName>
        <fullName evidence="2">Uncharacterized protein</fullName>
    </submittedName>
</protein>
<reference evidence="2 3" key="1">
    <citation type="journal article" date="2016" name="Nat. Commun.">
        <title>Thousands of microbial genomes shed light on interconnected biogeochemical processes in an aquifer system.</title>
        <authorList>
            <person name="Anantharaman K."/>
            <person name="Brown C.T."/>
            <person name="Hug L.A."/>
            <person name="Sharon I."/>
            <person name="Castelle C.J."/>
            <person name="Probst A.J."/>
            <person name="Thomas B.C."/>
            <person name="Singh A."/>
            <person name="Wilkins M.J."/>
            <person name="Karaoz U."/>
            <person name="Brodie E.L."/>
            <person name="Williams K.H."/>
            <person name="Hubbard S.S."/>
            <person name="Banfield J.F."/>
        </authorList>
    </citation>
    <scope>NUCLEOTIDE SEQUENCE [LARGE SCALE GENOMIC DNA]</scope>
</reference>
<dbReference type="EMBL" id="MHIL01000010">
    <property type="protein sequence ID" value="OGY52039.1"/>
    <property type="molecule type" value="Genomic_DNA"/>
</dbReference>
<evidence type="ECO:0000256" key="1">
    <source>
        <dbReference type="SAM" id="Phobius"/>
    </source>
</evidence>
<dbReference type="STRING" id="1797542.A3J59_03940"/>
<name>A0A1G1YIC2_9BACT</name>
<accession>A0A1G1YIC2</accession>
<comment type="caution">
    <text evidence="2">The sequence shown here is derived from an EMBL/GenBank/DDBJ whole genome shotgun (WGS) entry which is preliminary data.</text>
</comment>
<sequence>MDSQPKQYGELAALDQRLDQLTTQIAHHRSLSFRSVSVTVILTVLTVMSLAQTLQAWAILDRVNELGPAPAAAATVAAQPQNVSNLPNMVGGC</sequence>
<evidence type="ECO:0000313" key="2">
    <source>
        <dbReference type="EMBL" id="OGY52039.1"/>
    </source>
</evidence>